<dbReference type="InterPro" id="IPR029045">
    <property type="entry name" value="ClpP/crotonase-like_dom_sf"/>
</dbReference>
<dbReference type="PANTHER" id="PTHR33209">
    <property type="entry name" value="PROTEASE 4"/>
    <property type="match status" value="1"/>
</dbReference>
<evidence type="ECO:0000313" key="10">
    <source>
        <dbReference type="EMBL" id="QQG37142.1"/>
    </source>
</evidence>
<evidence type="ECO:0000256" key="4">
    <source>
        <dbReference type="ARBA" id="ARBA00022801"/>
    </source>
</evidence>
<evidence type="ECO:0000259" key="9">
    <source>
        <dbReference type="Pfam" id="PF01343"/>
    </source>
</evidence>
<dbReference type="InterPro" id="IPR002142">
    <property type="entry name" value="Peptidase_S49"/>
</dbReference>
<keyword evidence="5" id="KW-0720">Serine protease</keyword>
<dbReference type="GO" id="GO:0016020">
    <property type="term" value="C:membrane"/>
    <property type="evidence" value="ECO:0007669"/>
    <property type="project" value="UniProtKB-SubCell"/>
</dbReference>
<dbReference type="InterPro" id="IPR004634">
    <property type="entry name" value="Pept_S49_pIV"/>
</dbReference>
<evidence type="ECO:0000256" key="7">
    <source>
        <dbReference type="PIRSR" id="PIRSR001217-1"/>
    </source>
</evidence>
<evidence type="ECO:0000256" key="3">
    <source>
        <dbReference type="ARBA" id="ARBA00022670"/>
    </source>
</evidence>
<dbReference type="SUPFAM" id="SSF52096">
    <property type="entry name" value="ClpP/crotonase"/>
    <property type="match status" value="2"/>
</dbReference>
<feature type="chain" id="PRO_5032567909" evidence="8">
    <location>
        <begin position="23"/>
        <end position="583"/>
    </location>
</feature>
<organism evidence="10 11">
    <name type="scientific">Micavibrio aeruginosavorus</name>
    <dbReference type="NCBI Taxonomy" id="349221"/>
    <lineage>
        <taxon>Bacteria</taxon>
        <taxon>Pseudomonadati</taxon>
        <taxon>Bdellovibrionota</taxon>
        <taxon>Bdellovibrionia</taxon>
        <taxon>Bdellovibrionales</taxon>
        <taxon>Pseudobdellovibrionaceae</taxon>
        <taxon>Micavibrio</taxon>
    </lineage>
</organism>
<evidence type="ECO:0000256" key="5">
    <source>
        <dbReference type="ARBA" id="ARBA00022825"/>
    </source>
</evidence>
<sequence>MAIGFMVLLSILISSITASMIAGQSTVQPLPDKMVLSLTLEGEFPDYSTPSPYSLVMKSHFRHFINAIDRAQTDHRVKGLLLSGGNASLSLAQMQELRSALRRFRASGKTVWFYAESMDAGLGSYYLAAAVDQIWMQPVGSLAIGGLRAEMPYARRLLDKLGIEPQFFARKEYKDVFSSFSESGMNEHTRESVTRILNDISGIMVADIEADRKLAAGVFKTHMDKAVLTDREALQAGLIDRLDYFDVLKKDIRIKITGYDDPKAMKFVRMTRYMDDANHHALQADLGVRAHKIALVYAVGAIVSDDDVALSSSAYYGGSMVSAKDLAKEIEEAALKDDIKAIVVRVDSPGGSPTASETIRRALAFAQQNGKKVVVSMGGTAASGGYWIAASADRIYAMPMTITGSIGVAGGKFVLADLWEKVGVNWGEIQIGANADLYSPNQPYSEEGRARMNAMMDSIYEAFIVRVAQGRKMPVAKVDEVARGRVWTGHAAMGLGLVDEMGTLNDALDYAAILAGLRSRRDVDIVEIPREKTPFEKLVELLEMQARIGEGLSAQAVLGEWLVPLVASYNNAGFMTRENLNLQ</sequence>
<dbReference type="GO" id="GO:0006465">
    <property type="term" value="P:signal peptide processing"/>
    <property type="evidence" value="ECO:0007669"/>
    <property type="project" value="InterPro"/>
</dbReference>
<dbReference type="InterPro" id="IPR047272">
    <property type="entry name" value="S49_SppA_C"/>
</dbReference>
<dbReference type="InterPro" id="IPR047217">
    <property type="entry name" value="S49_SppA_67K_type_N"/>
</dbReference>
<evidence type="ECO:0000256" key="6">
    <source>
        <dbReference type="ARBA" id="ARBA00023136"/>
    </source>
</evidence>
<evidence type="ECO:0000256" key="2">
    <source>
        <dbReference type="ARBA" id="ARBA00008683"/>
    </source>
</evidence>
<feature type="domain" description="Peptidase S49" evidence="9">
    <location>
        <begin position="104"/>
        <end position="250"/>
    </location>
</feature>
<evidence type="ECO:0000256" key="8">
    <source>
        <dbReference type="SAM" id="SignalP"/>
    </source>
</evidence>
<feature type="active site" description="Nucleophile" evidence="7">
    <location>
        <position position="383"/>
    </location>
</feature>
<proteinExistence type="inferred from homology"/>
<dbReference type="Gene3D" id="6.20.330.10">
    <property type="match status" value="1"/>
</dbReference>
<keyword evidence="6" id="KW-0472">Membrane</keyword>
<feature type="active site" description="Proton donor/acceptor" evidence="7">
    <location>
        <position position="174"/>
    </location>
</feature>
<dbReference type="PIRSF" id="PIRSF001217">
    <property type="entry name" value="Protease_4_SppA"/>
    <property type="match status" value="1"/>
</dbReference>
<dbReference type="NCBIfam" id="TIGR00705">
    <property type="entry name" value="SppA_67K"/>
    <property type="match status" value="1"/>
</dbReference>
<evidence type="ECO:0000313" key="11">
    <source>
        <dbReference type="Proteomes" id="UP000595362"/>
    </source>
</evidence>
<evidence type="ECO:0000256" key="1">
    <source>
        <dbReference type="ARBA" id="ARBA00004370"/>
    </source>
</evidence>
<dbReference type="AlphaFoldDB" id="A0A7T5R415"/>
<keyword evidence="4" id="KW-0378">Hydrolase</keyword>
<reference evidence="10 11" key="1">
    <citation type="submission" date="2020-07" db="EMBL/GenBank/DDBJ databases">
        <title>Huge and variable diversity of episymbiotic CPR bacteria and DPANN archaea in groundwater ecosystems.</title>
        <authorList>
            <person name="He C.Y."/>
            <person name="Keren R."/>
            <person name="Whittaker M."/>
            <person name="Farag I.F."/>
            <person name="Doudna J."/>
            <person name="Cate J.H.D."/>
            <person name="Banfield J.F."/>
        </authorList>
    </citation>
    <scope>NUCLEOTIDE SEQUENCE [LARGE SCALE GENOMIC DNA]</scope>
    <source>
        <strain evidence="10">NC_groundwater_70_Ag_B-0.1um_54_66</strain>
    </source>
</reference>
<feature type="signal peptide" evidence="8">
    <location>
        <begin position="1"/>
        <end position="22"/>
    </location>
</feature>
<dbReference type="GO" id="GO:0008236">
    <property type="term" value="F:serine-type peptidase activity"/>
    <property type="evidence" value="ECO:0007669"/>
    <property type="project" value="UniProtKB-KW"/>
</dbReference>
<dbReference type="PANTHER" id="PTHR33209:SF1">
    <property type="entry name" value="PEPTIDASE S49 DOMAIN-CONTAINING PROTEIN"/>
    <property type="match status" value="1"/>
</dbReference>
<dbReference type="InterPro" id="IPR004635">
    <property type="entry name" value="Pept_S49_SppA"/>
</dbReference>
<comment type="similarity">
    <text evidence="2">Belongs to the peptidase S49 family.</text>
</comment>
<dbReference type="CDD" id="cd07023">
    <property type="entry name" value="S49_Sppa_N_C"/>
    <property type="match status" value="1"/>
</dbReference>
<dbReference type="CDD" id="cd07018">
    <property type="entry name" value="S49_SppA_67K_type"/>
    <property type="match status" value="1"/>
</dbReference>
<accession>A0A7T5R415</accession>
<gene>
    <name evidence="10" type="primary">sppA</name>
    <name evidence="10" type="ORF">HYS17_05110</name>
</gene>
<dbReference type="EMBL" id="CP066681">
    <property type="protein sequence ID" value="QQG37142.1"/>
    <property type="molecule type" value="Genomic_DNA"/>
</dbReference>
<protein>
    <submittedName>
        <fullName evidence="10">Signal peptide peptidase SppA</fullName>
    </submittedName>
</protein>
<comment type="subcellular location">
    <subcellularLocation>
        <location evidence="1">Membrane</location>
    </subcellularLocation>
</comment>
<dbReference type="NCBIfam" id="TIGR00706">
    <property type="entry name" value="SppA_dom"/>
    <property type="match status" value="1"/>
</dbReference>
<feature type="domain" description="Peptidase S49" evidence="9">
    <location>
        <begin position="367"/>
        <end position="517"/>
    </location>
</feature>
<keyword evidence="3" id="KW-0645">Protease</keyword>
<keyword evidence="8" id="KW-0732">Signal</keyword>
<name>A0A7T5R415_9BACT</name>
<dbReference type="Pfam" id="PF01343">
    <property type="entry name" value="Peptidase_S49"/>
    <property type="match status" value="2"/>
</dbReference>
<dbReference type="Proteomes" id="UP000595362">
    <property type="component" value="Chromosome"/>
</dbReference>
<dbReference type="Gene3D" id="3.90.226.10">
    <property type="entry name" value="2-enoyl-CoA Hydratase, Chain A, domain 1"/>
    <property type="match status" value="3"/>
</dbReference>